<keyword evidence="4 8" id="KW-0418">Kinase</keyword>
<dbReference type="RefSeq" id="WP_134297639.1">
    <property type="nucleotide sequence ID" value="NZ_CP038013.1"/>
</dbReference>
<keyword evidence="2 6" id="KW-0808">Transferase</keyword>
<evidence type="ECO:0000256" key="2">
    <source>
        <dbReference type="ARBA" id="ARBA00022679"/>
    </source>
</evidence>
<dbReference type="CDD" id="cd01164">
    <property type="entry name" value="FruK_PfkB_like"/>
    <property type="match status" value="1"/>
</dbReference>
<dbReference type="PIRSF" id="PIRSF000535">
    <property type="entry name" value="1PFK/6PFK/LacC"/>
    <property type="match status" value="1"/>
</dbReference>
<dbReference type="Proteomes" id="UP000294309">
    <property type="component" value="Chromosome"/>
</dbReference>
<organism evidence="8 9">
    <name type="scientific">Spiroplasma gladiatoris</name>
    <dbReference type="NCBI Taxonomy" id="2143"/>
    <lineage>
        <taxon>Bacteria</taxon>
        <taxon>Bacillati</taxon>
        <taxon>Mycoplasmatota</taxon>
        <taxon>Mollicutes</taxon>
        <taxon>Entomoplasmatales</taxon>
        <taxon>Spiroplasmataceae</taxon>
        <taxon>Spiroplasma</taxon>
    </lineage>
</organism>
<reference evidence="8 9" key="1">
    <citation type="submission" date="2019-03" db="EMBL/GenBank/DDBJ databases">
        <title>Complete genome sequence of Spiroplasma gladiatoris TG-1 (DSM 22552).</title>
        <authorList>
            <person name="Lin Y.-C."/>
            <person name="Chou L."/>
            <person name="Kuo C.-H."/>
        </authorList>
    </citation>
    <scope>NUCLEOTIDE SEQUENCE [LARGE SCALE GENOMIC DNA]</scope>
    <source>
        <strain evidence="8 9">TG-1</strain>
    </source>
</reference>
<keyword evidence="9" id="KW-1185">Reference proteome</keyword>
<dbReference type="GO" id="GO:0005829">
    <property type="term" value="C:cytosol"/>
    <property type="evidence" value="ECO:0007669"/>
    <property type="project" value="TreeGrafter"/>
</dbReference>
<evidence type="ECO:0000256" key="3">
    <source>
        <dbReference type="ARBA" id="ARBA00022741"/>
    </source>
</evidence>
<dbReference type="NCBIfam" id="TIGR03168">
    <property type="entry name" value="1-PFK"/>
    <property type="match status" value="1"/>
</dbReference>
<evidence type="ECO:0000313" key="9">
    <source>
        <dbReference type="Proteomes" id="UP000294309"/>
    </source>
</evidence>
<dbReference type="KEGG" id="sgq:SGLAD_v1c06600"/>
<evidence type="ECO:0000256" key="6">
    <source>
        <dbReference type="PIRNR" id="PIRNR000535"/>
    </source>
</evidence>
<dbReference type="EMBL" id="CP038013">
    <property type="protein sequence ID" value="QBQ07859.1"/>
    <property type="molecule type" value="Genomic_DNA"/>
</dbReference>
<feature type="domain" description="Carbohydrate kinase PfkB" evidence="7">
    <location>
        <begin position="5"/>
        <end position="285"/>
    </location>
</feature>
<proteinExistence type="inferred from homology"/>
<dbReference type="InterPro" id="IPR029056">
    <property type="entry name" value="Ribokinase-like"/>
</dbReference>
<keyword evidence="3" id="KW-0547">Nucleotide-binding</keyword>
<gene>
    <name evidence="8" type="primary">fruK</name>
    <name evidence="8" type="ORF">SGLAD_v1c06600</name>
</gene>
<evidence type="ECO:0000259" key="7">
    <source>
        <dbReference type="Pfam" id="PF00294"/>
    </source>
</evidence>
<protein>
    <submittedName>
        <fullName evidence="8">1-phosphofructokinase</fullName>
    </submittedName>
</protein>
<dbReference type="GO" id="GO:0008443">
    <property type="term" value="F:phosphofructokinase activity"/>
    <property type="evidence" value="ECO:0007669"/>
    <property type="project" value="TreeGrafter"/>
</dbReference>
<dbReference type="InterPro" id="IPR011611">
    <property type="entry name" value="PfkB_dom"/>
</dbReference>
<dbReference type="Pfam" id="PF00294">
    <property type="entry name" value="PfkB"/>
    <property type="match status" value="1"/>
</dbReference>
<dbReference type="PANTHER" id="PTHR46566">
    <property type="entry name" value="1-PHOSPHOFRUCTOKINASE-RELATED"/>
    <property type="match status" value="1"/>
</dbReference>
<evidence type="ECO:0000256" key="4">
    <source>
        <dbReference type="ARBA" id="ARBA00022777"/>
    </source>
</evidence>
<evidence type="ECO:0000256" key="1">
    <source>
        <dbReference type="ARBA" id="ARBA00010688"/>
    </source>
</evidence>
<sequence length="313" mass="34882">MKNKVYVISLSPSIDYILKFDNLIKDQTNRPTYVEMYPAGKGIHVSMMLNNLGMKNESIVFSSGEFENYFYKGLNDLKINYKKFQSNGNIRVNLKLIDQNQTECSVKSPSISNLELEKMFSYLKENVNEDDYIIATGSIPENVNEDIYSKICSLANKLKANFVVDSFGESLLLTLDKKPFLIKPNQNELALTLKTKISSELDCINAAKQLIKMGAKNIIVSLGKNGAMFINEETIIKASIGNWSNKLINAAGAGDSMLAGFVNTFIKTNDFEKSLIMSIICGSATAFTNKIASIELIEELSKKKDSIVITKLK</sequence>
<evidence type="ECO:0000256" key="5">
    <source>
        <dbReference type="ARBA" id="ARBA00022840"/>
    </source>
</evidence>
<dbReference type="OrthoDB" id="9801219at2"/>
<name>A0A4V1AQA9_9MOLU</name>
<dbReference type="AlphaFoldDB" id="A0A4V1AQA9"/>
<dbReference type="GO" id="GO:0005524">
    <property type="term" value="F:ATP binding"/>
    <property type="evidence" value="ECO:0007669"/>
    <property type="project" value="UniProtKB-KW"/>
</dbReference>
<dbReference type="InterPro" id="IPR017583">
    <property type="entry name" value="Tagatose/fructose_Pkinase"/>
</dbReference>
<evidence type="ECO:0000313" key="8">
    <source>
        <dbReference type="EMBL" id="QBQ07859.1"/>
    </source>
</evidence>
<accession>A0A4V1AQA9</accession>
<comment type="similarity">
    <text evidence="1">Belongs to the carbohydrate kinase PfkB family.</text>
</comment>
<dbReference type="Gene3D" id="3.40.1190.20">
    <property type="match status" value="1"/>
</dbReference>
<keyword evidence="5" id="KW-0067">ATP-binding</keyword>
<dbReference type="SUPFAM" id="SSF53613">
    <property type="entry name" value="Ribokinase-like"/>
    <property type="match status" value="1"/>
</dbReference>
<dbReference type="PANTHER" id="PTHR46566:SF1">
    <property type="entry name" value="1-PHOSPHOFRUCTOKINASE"/>
    <property type="match status" value="1"/>
</dbReference>